<evidence type="ECO:0000313" key="1">
    <source>
        <dbReference type="EMBL" id="CAA9889830.1"/>
    </source>
</evidence>
<proteinExistence type="predicted"/>
<evidence type="ECO:0000313" key="2">
    <source>
        <dbReference type="Proteomes" id="UP000494216"/>
    </source>
</evidence>
<organism evidence="1 2">
    <name type="scientific">Candidatus Methylobacter favarea</name>
    <dbReference type="NCBI Taxonomy" id="2707345"/>
    <lineage>
        <taxon>Bacteria</taxon>
        <taxon>Pseudomonadati</taxon>
        <taxon>Pseudomonadota</taxon>
        <taxon>Gammaproteobacteria</taxon>
        <taxon>Methylococcales</taxon>
        <taxon>Methylococcaceae</taxon>
        <taxon>Methylobacter</taxon>
    </lineage>
</organism>
<reference evidence="1 2" key="1">
    <citation type="submission" date="2020-02" db="EMBL/GenBank/DDBJ databases">
        <authorList>
            <person name="Hogendoorn C."/>
        </authorList>
    </citation>
    <scope>NUCLEOTIDE SEQUENCE [LARGE SCALE GENOMIC DNA]</scope>
    <source>
        <strain evidence="1">METHB21</strain>
    </source>
</reference>
<comment type="caution">
    <text evidence="1">The sequence shown here is derived from an EMBL/GenBank/DDBJ whole genome shotgun (WGS) entry which is preliminary data.</text>
</comment>
<sequence>MVCCDPEAGQLHSLADLLEAVQTGAMERIRLVIMTDLANIFRMTDLANIFRLFPVSCSPLVPAPM</sequence>
<name>A0A8S0WMK7_9GAMM</name>
<dbReference type="AlphaFoldDB" id="A0A8S0WMK7"/>
<dbReference type="EMBL" id="CADCXN010000041">
    <property type="protein sequence ID" value="CAA9889830.1"/>
    <property type="molecule type" value="Genomic_DNA"/>
</dbReference>
<dbReference type="Proteomes" id="UP000494216">
    <property type="component" value="Unassembled WGS sequence"/>
</dbReference>
<keyword evidence="2" id="KW-1185">Reference proteome</keyword>
<gene>
    <name evidence="1" type="ORF">METHB2_140017</name>
</gene>
<accession>A0A8S0WMK7</accession>
<protein>
    <submittedName>
        <fullName evidence="1">Uncharacterized protein</fullName>
    </submittedName>
</protein>